<dbReference type="Proteomes" id="UP000188268">
    <property type="component" value="Unassembled WGS sequence"/>
</dbReference>
<dbReference type="EMBL" id="AWWV01009493">
    <property type="protein sequence ID" value="OMO86236.1"/>
    <property type="molecule type" value="Genomic_DNA"/>
</dbReference>
<dbReference type="AlphaFoldDB" id="A0A1R3IUI1"/>
<sequence length="28" mass="2972">MEIGIVNNGHGWKACRLMSCNPRAGAEG</sequence>
<name>A0A1R3IUI1_COCAP</name>
<dbReference type="Gramene" id="OMO86236">
    <property type="protein sequence ID" value="OMO86236"/>
    <property type="gene ID" value="CCACVL1_09703"/>
</dbReference>
<comment type="caution">
    <text evidence="1">The sequence shown here is derived from an EMBL/GenBank/DDBJ whole genome shotgun (WGS) entry which is preliminary data.</text>
</comment>
<evidence type="ECO:0000313" key="1">
    <source>
        <dbReference type="EMBL" id="OMO86236.1"/>
    </source>
</evidence>
<evidence type="ECO:0000313" key="2">
    <source>
        <dbReference type="Proteomes" id="UP000188268"/>
    </source>
</evidence>
<gene>
    <name evidence="1" type="ORF">CCACVL1_09703</name>
</gene>
<proteinExistence type="predicted"/>
<accession>A0A1R3IUI1</accession>
<organism evidence="1 2">
    <name type="scientific">Corchorus capsularis</name>
    <name type="common">Jute</name>
    <dbReference type="NCBI Taxonomy" id="210143"/>
    <lineage>
        <taxon>Eukaryota</taxon>
        <taxon>Viridiplantae</taxon>
        <taxon>Streptophyta</taxon>
        <taxon>Embryophyta</taxon>
        <taxon>Tracheophyta</taxon>
        <taxon>Spermatophyta</taxon>
        <taxon>Magnoliopsida</taxon>
        <taxon>eudicotyledons</taxon>
        <taxon>Gunneridae</taxon>
        <taxon>Pentapetalae</taxon>
        <taxon>rosids</taxon>
        <taxon>malvids</taxon>
        <taxon>Malvales</taxon>
        <taxon>Malvaceae</taxon>
        <taxon>Grewioideae</taxon>
        <taxon>Apeibeae</taxon>
        <taxon>Corchorus</taxon>
    </lineage>
</organism>
<protein>
    <submittedName>
        <fullName evidence="1">Uncharacterized protein</fullName>
    </submittedName>
</protein>
<keyword evidence="2" id="KW-1185">Reference proteome</keyword>
<reference evidence="1 2" key="1">
    <citation type="submission" date="2013-09" db="EMBL/GenBank/DDBJ databases">
        <title>Corchorus capsularis genome sequencing.</title>
        <authorList>
            <person name="Alam M."/>
            <person name="Haque M.S."/>
            <person name="Islam M.S."/>
            <person name="Emdad E.M."/>
            <person name="Islam M.M."/>
            <person name="Ahmed B."/>
            <person name="Halim A."/>
            <person name="Hossen Q.M.M."/>
            <person name="Hossain M.Z."/>
            <person name="Ahmed R."/>
            <person name="Khan M.M."/>
            <person name="Islam R."/>
            <person name="Rashid M.M."/>
            <person name="Khan S.A."/>
            <person name="Rahman M.S."/>
            <person name="Alam M."/>
        </authorList>
    </citation>
    <scope>NUCLEOTIDE SEQUENCE [LARGE SCALE GENOMIC DNA]</scope>
    <source>
        <strain evidence="2">cv. CVL-1</strain>
        <tissue evidence="1">Whole seedling</tissue>
    </source>
</reference>